<feature type="domain" description="Glycosyltransferase RgtA/B/C/D-like" evidence="2">
    <location>
        <begin position="79"/>
        <end position="233"/>
    </location>
</feature>
<keyword evidence="1" id="KW-1133">Transmembrane helix</keyword>
<dbReference type="EMBL" id="MRCC01000019">
    <property type="protein sequence ID" value="OKH22644.1"/>
    <property type="molecule type" value="Genomic_DNA"/>
</dbReference>
<comment type="caution">
    <text evidence="3">The sequence shown here is derived from an EMBL/GenBank/DDBJ whole genome shotgun (WGS) entry which is preliminary data.</text>
</comment>
<dbReference type="Pfam" id="PF13231">
    <property type="entry name" value="PMT_2"/>
    <property type="match status" value="1"/>
</dbReference>
<dbReference type="RefSeq" id="WP_073551138.1">
    <property type="nucleotide sequence ID" value="NZ_CAWMVK010000011.1"/>
</dbReference>
<feature type="transmembrane region" description="Helical" evidence="1">
    <location>
        <begin position="99"/>
        <end position="118"/>
    </location>
</feature>
<gene>
    <name evidence="3" type="ORF">NIES1031_19505</name>
</gene>
<keyword evidence="4" id="KW-1185">Reference proteome</keyword>
<feature type="transmembrane region" description="Helical" evidence="1">
    <location>
        <begin position="405"/>
        <end position="424"/>
    </location>
</feature>
<feature type="transmembrane region" description="Helical" evidence="1">
    <location>
        <begin position="228"/>
        <end position="248"/>
    </location>
</feature>
<evidence type="ECO:0000313" key="4">
    <source>
        <dbReference type="Proteomes" id="UP000185984"/>
    </source>
</evidence>
<sequence>MRNSAEFQGRRLGKEQIIKNWLRLDLWLGIVLVCFAAIAALSWGKLDGAVIDIGREVEIPARLLTGQVLYRDIVTYYGPLAYYVNALALFIFGHRLEVFYILGFLLSLTATVLVYQLAKTLTNASWAALCTVCIMIYCILGSGIFNFVVPYSYAAVYATVLCLMAISCVHYYEQSSYKMKWLIAAAIACGLAGLSKQEYGVAAIAGVLAAINLSGVQKFKIKIHRSLLVILIASLWAFIPLALLAQQASWENIHTSLFPIAKADVLNRSQLFQTSPIKTLQVWWLSLKVFLTTSVVIVLAMVAAHWLVKSKSNSSQNIRNVTEFLISFTFASAGIIVLSKVILRSQFMAVAYPLGELSWFIPVIAGWLLILFTKRHKFSQVGLLGALLVFSLVLNSRWLFYINFYGLYATTVIILFFTLLYYLAQKNRKIVWHYLLICLLIGASFKAGNLIRNYNYAVSSDYGTFYLTDAKTARVFNQTIDVIDASGATSVLVLPEGNILNFLTATHSPSKELTFLPVALPTAQDEENFLTRMRANPPELIVYVEREFTEWGYNTYADFNPIVARWIVDQYQLIHSFDDLIQIYAQK</sequence>
<name>A0A1U7HGG0_9CHRO</name>
<feature type="transmembrane region" description="Helical" evidence="1">
    <location>
        <begin position="199"/>
        <end position="216"/>
    </location>
</feature>
<evidence type="ECO:0000313" key="3">
    <source>
        <dbReference type="EMBL" id="OKH22644.1"/>
    </source>
</evidence>
<feature type="transmembrane region" description="Helical" evidence="1">
    <location>
        <begin position="282"/>
        <end position="308"/>
    </location>
</feature>
<organism evidence="3 4">
    <name type="scientific">Chroogloeocystis siderophila 5.2 s.c.1</name>
    <dbReference type="NCBI Taxonomy" id="247279"/>
    <lineage>
        <taxon>Bacteria</taxon>
        <taxon>Bacillati</taxon>
        <taxon>Cyanobacteriota</taxon>
        <taxon>Cyanophyceae</taxon>
        <taxon>Oscillatoriophycideae</taxon>
        <taxon>Chroococcales</taxon>
        <taxon>Chroococcaceae</taxon>
        <taxon>Chroogloeocystis</taxon>
    </lineage>
</organism>
<feature type="transmembrane region" description="Helical" evidence="1">
    <location>
        <begin position="21"/>
        <end position="43"/>
    </location>
</feature>
<reference evidence="3 4" key="1">
    <citation type="submission" date="2016-11" db="EMBL/GenBank/DDBJ databases">
        <title>Draft Genome Sequences of Nine Cyanobacterial Strains from Diverse Habitats.</title>
        <authorList>
            <person name="Zhu T."/>
            <person name="Hou S."/>
            <person name="Lu X."/>
            <person name="Hess W.R."/>
        </authorList>
    </citation>
    <scope>NUCLEOTIDE SEQUENCE [LARGE SCALE GENOMIC DNA]</scope>
    <source>
        <strain evidence="3 4">5.2 s.c.1</strain>
    </source>
</reference>
<feature type="transmembrane region" description="Helical" evidence="1">
    <location>
        <begin position="320"/>
        <end position="343"/>
    </location>
</feature>
<feature type="transmembrane region" description="Helical" evidence="1">
    <location>
        <begin position="73"/>
        <end position="92"/>
    </location>
</feature>
<dbReference type="AlphaFoldDB" id="A0A1U7HGG0"/>
<dbReference type="InterPro" id="IPR038731">
    <property type="entry name" value="RgtA/B/C-like"/>
</dbReference>
<feature type="transmembrane region" description="Helical" evidence="1">
    <location>
        <begin position="349"/>
        <end position="372"/>
    </location>
</feature>
<evidence type="ECO:0000256" key="1">
    <source>
        <dbReference type="SAM" id="Phobius"/>
    </source>
</evidence>
<dbReference type="Proteomes" id="UP000185984">
    <property type="component" value="Unassembled WGS sequence"/>
</dbReference>
<proteinExistence type="predicted"/>
<feature type="transmembrane region" description="Helical" evidence="1">
    <location>
        <begin position="124"/>
        <end position="147"/>
    </location>
</feature>
<evidence type="ECO:0000259" key="2">
    <source>
        <dbReference type="Pfam" id="PF13231"/>
    </source>
</evidence>
<keyword evidence="1" id="KW-0472">Membrane</keyword>
<feature type="transmembrane region" description="Helical" evidence="1">
    <location>
        <begin position="381"/>
        <end position="399"/>
    </location>
</feature>
<keyword evidence="1" id="KW-0812">Transmembrane</keyword>
<protein>
    <recommendedName>
        <fullName evidence="2">Glycosyltransferase RgtA/B/C/D-like domain-containing protein</fullName>
    </recommendedName>
</protein>
<accession>A0A1U7HGG0</accession>
<feature type="transmembrane region" description="Helical" evidence="1">
    <location>
        <begin position="431"/>
        <end position="451"/>
    </location>
</feature>
<feature type="transmembrane region" description="Helical" evidence="1">
    <location>
        <begin position="154"/>
        <end position="172"/>
    </location>
</feature>
<dbReference type="OrthoDB" id="5441889at2"/>